<keyword evidence="1 3" id="KW-0560">Oxidoreductase</keyword>
<name>A0ABV4Q593_9ACTN</name>
<dbReference type="InterPro" id="IPR002563">
    <property type="entry name" value="Flavin_Rdtase-like_dom"/>
</dbReference>
<dbReference type="InterPro" id="IPR012349">
    <property type="entry name" value="Split_barrel_FMN-bd"/>
</dbReference>
<proteinExistence type="predicted"/>
<dbReference type="GO" id="GO:0016491">
    <property type="term" value="F:oxidoreductase activity"/>
    <property type="evidence" value="ECO:0007669"/>
    <property type="project" value="UniProtKB-KW"/>
</dbReference>
<dbReference type="SMART" id="SM00903">
    <property type="entry name" value="Flavin_Reduct"/>
    <property type="match status" value="1"/>
</dbReference>
<protein>
    <submittedName>
        <fullName evidence="3">Flavin reductase family protein</fullName>
        <ecNumber evidence="3">1.-.-.-</ecNumber>
    </submittedName>
</protein>
<evidence type="ECO:0000259" key="2">
    <source>
        <dbReference type="SMART" id="SM00903"/>
    </source>
</evidence>
<comment type="caution">
    <text evidence="3">The sequence shown here is derived from an EMBL/GenBank/DDBJ whole genome shotgun (WGS) entry which is preliminary data.</text>
</comment>
<organism evidence="3 4">
    <name type="scientific">Actinomadura monticuli</name>
    <dbReference type="NCBI Taxonomy" id="3097367"/>
    <lineage>
        <taxon>Bacteria</taxon>
        <taxon>Bacillati</taxon>
        <taxon>Actinomycetota</taxon>
        <taxon>Actinomycetes</taxon>
        <taxon>Streptosporangiales</taxon>
        <taxon>Thermomonosporaceae</taxon>
        <taxon>Actinomadura</taxon>
    </lineage>
</organism>
<evidence type="ECO:0000313" key="3">
    <source>
        <dbReference type="EMBL" id="MFA1538338.1"/>
    </source>
</evidence>
<dbReference type="InterPro" id="IPR050268">
    <property type="entry name" value="NADH-dep_flavin_reductase"/>
</dbReference>
<dbReference type="EMBL" id="JAXCEI010000002">
    <property type="protein sequence ID" value="MFA1538338.1"/>
    <property type="molecule type" value="Genomic_DNA"/>
</dbReference>
<sequence>MRTPDSRTTDPADARRLRTALGRFATGVAVVTATSPAGTPVGMTVNSFTSVSLDPPLVLFCASRRSSLYPVFAAATAFGVNILRDGQTAESRRFAHPGFDRFAGLRPREGRTGVPLLPRALATLECVEPERRPAGDHDVIIGRVAVVETDAGDLDQPLVYYAGGYRSLDTDVEWWSAWRE</sequence>
<accession>A0ABV4Q593</accession>
<feature type="domain" description="Flavin reductase like" evidence="2">
    <location>
        <begin position="21"/>
        <end position="167"/>
    </location>
</feature>
<dbReference type="PANTHER" id="PTHR30466:SF1">
    <property type="entry name" value="FMN REDUCTASE (NADH) RUTF"/>
    <property type="match status" value="1"/>
</dbReference>
<dbReference type="SUPFAM" id="SSF50475">
    <property type="entry name" value="FMN-binding split barrel"/>
    <property type="match status" value="1"/>
</dbReference>
<gene>
    <name evidence="3" type="ORF">SM611_05295</name>
</gene>
<dbReference type="Proteomes" id="UP001569963">
    <property type="component" value="Unassembled WGS sequence"/>
</dbReference>
<reference evidence="3 4" key="1">
    <citation type="submission" date="2023-11" db="EMBL/GenBank/DDBJ databases">
        <title>Actinomadura monticuli sp. nov., isolated from volcanic ash.</title>
        <authorList>
            <person name="Lee S.D."/>
            <person name="Yang H."/>
            <person name="Kim I.S."/>
        </authorList>
    </citation>
    <scope>NUCLEOTIDE SEQUENCE [LARGE SCALE GENOMIC DNA]</scope>
    <source>
        <strain evidence="3 4">DLS-62</strain>
    </source>
</reference>
<evidence type="ECO:0000313" key="4">
    <source>
        <dbReference type="Proteomes" id="UP001569963"/>
    </source>
</evidence>
<evidence type="ECO:0000256" key="1">
    <source>
        <dbReference type="ARBA" id="ARBA00023002"/>
    </source>
</evidence>
<dbReference type="Gene3D" id="2.30.110.10">
    <property type="entry name" value="Electron Transport, Fmn-binding Protein, Chain A"/>
    <property type="match status" value="1"/>
</dbReference>
<dbReference type="Pfam" id="PF01613">
    <property type="entry name" value="Flavin_Reduct"/>
    <property type="match status" value="1"/>
</dbReference>
<dbReference type="EC" id="1.-.-.-" evidence="3"/>
<keyword evidence="4" id="KW-1185">Reference proteome</keyword>
<dbReference type="PANTHER" id="PTHR30466">
    <property type="entry name" value="FLAVIN REDUCTASE"/>
    <property type="match status" value="1"/>
</dbReference>
<dbReference type="RefSeq" id="WP_371947678.1">
    <property type="nucleotide sequence ID" value="NZ_JAXCEI010000002.1"/>
</dbReference>